<feature type="region of interest" description="Disordered" evidence="17">
    <location>
        <begin position="424"/>
        <end position="475"/>
    </location>
</feature>
<evidence type="ECO:0000256" key="7">
    <source>
        <dbReference type="ARBA" id="ARBA00022490"/>
    </source>
</evidence>
<proteinExistence type="inferred from homology"/>
<keyword evidence="9" id="KW-0493">Microtubule</keyword>
<evidence type="ECO:0000256" key="16">
    <source>
        <dbReference type="ARBA" id="ARBA00023328"/>
    </source>
</evidence>
<keyword evidence="7" id="KW-0963">Cytoplasm</keyword>
<evidence type="ECO:0000256" key="15">
    <source>
        <dbReference type="ARBA" id="ARBA00023306"/>
    </source>
</evidence>
<keyword evidence="12" id="KW-0995">Kinetochore</keyword>
<evidence type="ECO:0000256" key="5">
    <source>
        <dbReference type="ARBA" id="ARBA00014520"/>
    </source>
</evidence>
<evidence type="ECO:0000256" key="12">
    <source>
        <dbReference type="ARBA" id="ARBA00022838"/>
    </source>
</evidence>
<keyword evidence="10" id="KW-0498">Mitosis</keyword>
<evidence type="ECO:0000256" key="8">
    <source>
        <dbReference type="ARBA" id="ARBA00022618"/>
    </source>
</evidence>
<keyword evidence="6" id="KW-0158">Chromosome</keyword>
<feature type="compositionally biased region" description="Acidic residues" evidence="17">
    <location>
        <begin position="378"/>
        <end position="388"/>
    </location>
</feature>
<reference evidence="18 19" key="1">
    <citation type="submission" date="2017-03" db="EMBL/GenBank/DDBJ databases">
        <title>Genomes of endolithic fungi from Antarctica.</title>
        <authorList>
            <person name="Coleine C."/>
            <person name="Masonjones S."/>
            <person name="Stajich J.E."/>
        </authorList>
    </citation>
    <scope>NUCLEOTIDE SEQUENCE [LARGE SCALE GENOMIC DNA]</scope>
    <source>
        <strain evidence="18 19">CCFEE 6315</strain>
    </source>
</reference>
<sequence length="475" mass="51482">MSRATAAGSRGLGLTEELERLEQQITLTLQEIDRNFSQAHRIVTASILPIVEQYARHSGEVWEGSKFWKQFFEASANVSLNGYEETALAEQEEEGEGEEDMTHETETTSTALETPQQPEDDDEHTAAGADRNPSAAQEEDDSFTVDSPTQVTGVQSTPKLSASTSRQKDVVATSGGGRRGFKTSTTSAASLRSPSPRKYTGRNPLALSRSSQPGPSTPKSAQRMQSSPFEPDSAFKPPPSTTRRQQQPQNHNNDPLMHRGVLDKNYRVQATPHTQRRQRAHQANPLPTKTTPQTTTTKTQAWDDSPDSSPALAAPQLRSDLFSPVKPRTPGLSVLTPHRGRAPTTSTGRHLFSPADKTYAATTTSRQSHLFSSAAAFSDDEDDEDDAADAMSPPKTLQFHVPASRLVQTPAREASRRIVEDLLLTAGADETGDEGEEEGWEGMEGREGKGEGGMSPSVMARAAAVGLGEDDDDTF</sequence>
<accession>A0A4U0TRS2</accession>
<dbReference type="GO" id="GO:0051301">
    <property type="term" value="P:cell division"/>
    <property type="evidence" value="ECO:0007669"/>
    <property type="project" value="UniProtKB-KW"/>
</dbReference>
<evidence type="ECO:0000256" key="3">
    <source>
        <dbReference type="ARBA" id="ARBA00004629"/>
    </source>
</evidence>
<evidence type="ECO:0000256" key="17">
    <source>
        <dbReference type="SAM" id="MobiDB-lite"/>
    </source>
</evidence>
<feature type="compositionally biased region" description="Acidic residues" evidence="17">
    <location>
        <begin position="430"/>
        <end position="441"/>
    </location>
</feature>
<evidence type="ECO:0000256" key="13">
    <source>
        <dbReference type="ARBA" id="ARBA00023212"/>
    </source>
</evidence>
<dbReference type="Pfam" id="PF08655">
    <property type="entry name" value="DASH_Ask1"/>
    <property type="match status" value="1"/>
</dbReference>
<dbReference type="AlphaFoldDB" id="A0A4U0TRS2"/>
<protein>
    <recommendedName>
        <fullName evidence="5">DASH complex subunit ASK1</fullName>
    </recommendedName>
</protein>
<feature type="region of interest" description="Disordered" evidence="17">
    <location>
        <begin position="271"/>
        <end position="352"/>
    </location>
</feature>
<dbReference type="Proteomes" id="UP000308549">
    <property type="component" value="Unassembled WGS sequence"/>
</dbReference>
<evidence type="ECO:0000256" key="10">
    <source>
        <dbReference type="ARBA" id="ARBA00022776"/>
    </source>
</evidence>
<dbReference type="GO" id="GO:0008608">
    <property type="term" value="P:attachment of spindle microtubules to kinetochore"/>
    <property type="evidence" value="ECO:0007669"/>
    <property type="project" value="InterPro"/>
</dbReference>
<keyword evidence="19" id="KW-1185">Reference proteome</keyword>
<comment type="similarity">
    <text evidence="4">Belongs to the DASH complex ASK1 family.</text>
</comment>
<keyword evidence="13" id="KW-0206">Cytoskeleton</keyword>
<dbReference type="PANTHER" id="PTHR28200">
    <property type="entry name" value="DASH COMPLEX SUBUNIT ASK1"/>
    <property type="match status" value="1"/>
</dbReference>
<feature type="region of interest" description="Disordered" evidence="17">
    <location>
        <begin position="86"/>
        <end position="259"/>
    </location>
</feature>
<keyword evidence="14" id="KW-0539">Nucleus</keyword>
<evidence type="ECO:0000313" key="19">
    <source>
        <dbReference type="Proteomes" id="UP000308549"/>
    </source>
</evidence>
<evidence type="ECO:0000313" key="18">
    <source>
        <dbReference type="EMBL" id="TKA24881.1"/>
    </source>
</evidence>
<evidence type="ECO:0000256" key="2">
    <source>
        <dbReference type="ARBA" id="ARBA00004186"/>
    </source>
</evidence>
<dbReference type="GO" id="GO:0044732">
    <property type="term" value="C:mitotic spindle pole body"/>
    <property type="evidence" value="ECO:0007669"/>
    <property type="project" value="TreeGrafter"/>
</dbReference>
<feature type="compositionally biased region" description="Low complexity" evidence="17">
    <location>
        <begin position="287"/>
        <end position="300"/>
    </location>
</feature>
<evidence type="ECO:0000256" key="1">
    <source>
        <dbReference type="ARBA" id="ARBA00004123"/>
    </source>
</evidence>
<feature type="compositionally biased region" description="Polar residues" evidence="17">
    <location>
        <begin position="144"/>
        <end position="165"/>
    </location>
</feature>
<keyword evidence="15" id="KW-0131">Cell cycle</keyword>
<comment type="caution">
    <text evidence="18">The sequence shown here is derived from an EMBL/GenBank/DDBJ whole genome shotgun (WGS) entry which is preliminary data.</text>
</comment>
<keyword evidence="11" id="KW-0159">Chromosome partition</keyword>
<comment type="subcellular location">
    <subcellularLocation>
        <location evidence="3">Chromosome</location>
        <location evidence="3">Centromere</location>
        <location evidence="3">Kinetochore</location>
    </subcellularLocation>
    <subcellularLocation>
        <location evidence="2">Cytoplasm</location>
        <location evidence="2">Cytoskeleton</location>
        <location evidence="2">Spindle</location>
    </subcellularLocation>
    <subcellularLocation>
        <location evidence="1">Nucleus</location>
    </subcellularLocation>
</comment>
<keyword evidence="16" id="KW-0137">Centromere</keyword>
<evidence type="ECO:0000256" key="11">
    <source>
        <dbReference type="ARBA" id="ARBA00022829"/>
    </source>
</evidence>
<dbReference type="EMBL" id="NAJL01000040">
    <property type="protein sequence ID" value="TKA24881.1"/>
    <property type="molecule type" value="Genomic_DNA"/>
</dbReference>
<evidence type="ECO:0000256" key="9">
    <source>
        <dbReference type="ARBA" id="ARBA00022701"/>
    </source>
</evidence>
<organism evidence="18 19">
    <name type="scientific">Salinomyces thailandicus</name>
    <dbReference type="NCBI Taxonomy" id="706561"/>
    <lineage>
        <taxon>Eukaryota</taxon>
        <taxon>Fungi</taxon>
        <taxon>Dikarya</taxon>
        <taxon>Ascomycota</taxon>
        <taxon>Pezizomycotina</taxon>
        <taxon>Dothideomycetes</taxon>
        <taxon>Dothideomycetidae</taxon>
        <taxon>Mycosphaerellales</taxon>
        <taxon>Teratosphaeriaceae</taxon>
        <taxon>Salinomyces</taxon>
    </lineage>
</organism>
<dbReference type="PANTHER" id="PTHR28200:SF1">
    <property type="entry name" value="DASH COMPLEX SUBUNIT ASK1"/>
    <property type="match status" value="1"/>
</dbReference>
<feature type="compositionally biased region" description="Polar residues" evidence="17">
    <location>
        <begin position="208"/>
        <end position="228"/>
    </location>
</feature>
<feature type="region of interest" description="Disordered" evidence="17">
    <location>
        <begin position="376"/>
        <end position="395"/>
    </location>
</feature>
<name>A0A4U0TRS2_9PEZI</name>
<feature type="compositionally biased region" description="Polar residues" evidence="17">
    <location>
        <begin position="182"/>
        <end position="193"/>
    </location>
</feature>
<dbReference type="GO" id="GO:0005874">
    <property type="term" value="C:microtubule"/>
    <property type="evidence" value="ECO:0007669"/>
    <property type="project" value="UniProtKB-KW"/>
</dbReference>
<evidence type="ECO:0000256" key="14">
    <source>
        <dbReference type="ARBA" id="ARBA00023242"/>
    </source>
</evidence>
<evidence type="ECO:0000256" key="6">
    <source>
        <dbReference type="ARBA" id="ARBA00022454"/>
    </source>
</evidence>
<dbReference type="GO" id="GO:0042729">
    <property type="term" value="C:DASH complex"/>
    <property type="evidence" value="ECO:0007669"/>
    <property type="project" value="InterPro"/>
</dbReference>
<dbReference type="OrthoDB" id="5573898at2759"/>
<dbReference type="GO" id="GO:0072686">
    <property type="term" value="C:mitotic spindle"/>
    <property type="evidence" value="ECO:0007669"/>
    <property type="project" value="InterPro"/>
</dbReference>
<keyword evidence="8" id="KW-0132">Cell division</keyword>
<dbReference type="InterPro" id="IPR013964">
    <property type="entry name" value="DASH_Ask1"/>
</dbReference>
<evidence type="ECO:0000256" key="4">
    <source>
        <dbReference type="ARBA" id="ARBA00010731"/>
    </source>
</evidence>
<feature type="compositionally biased region" description="Acidic residues" evidence="17">
    <location>
        <begin position="90"/>
        <end position="99"/>
    </location>
</feature>
<gene>
    <name evidence="18" type="ORF">B0A50_06610</name>
</gene>